<feature type="compositionally biased region" description="Polar residues" evidence="2">
    <location>
        <begin position="685"/>
        <end position="708"/>
    </location>
</feature>
<accession>A0A6J5NXL5</accession>
<feature type="compositionally biased region" description="Low complexity" evidence="2">
    <location>
        <begin position="663"/>
        <end position="680"/>
    </location>
</feature>
<feature type="coiled-coil region" evidence="1">
    <location>
        <begin position="252"/>
        <end position="279"/>
    </location>
</feature>
<sequence length="708" mass="78754">MMLLDDNTFLPADQGEIITTRNGSQIEMPNAPIPADDGTISGVVRTAPELSPARAQLVKQWQGRIGTAKEYWSTDFKRMRDNMRFAGGDQWAGDGDFYIANITQRHLQQRTAALYAKNPQVVCKKRKRMEFAEWDGSFQTLTAMQQQLGVMSQTNTINPQVVAFIQDFMQGAQKRQQMDKIAKTLELLFSHTLDNQMPPFKLNMKQLVRRTLTTGVGYVKLGFKRELEKRPEDVAQVNVLTDAVKAAERVMADREDEQITNESAELEVLRQQLAAAESGMREMVKFEGLTFDFPRSTSIIIDPACTTLRTLCGAKWIAHEFILSREDIQEIYNVDVKSAQSVDGVTEIKPTDSSGFLVWEIYEKKTGHVFTIMSGYQDYLRAPEAPDFYLERFWPIFPVCFNELEADGTKKNSIFPISDVELLKPIQREYNRAREALRRHRMANRPRHATPSGALSDTDKDNLMAADGNTTIELQGLQPNEDIRAKLMPVPTIPLDPQVYNTDLLFQDLLRTAGAQEANLGGTGGGTATESSIAESSRMSSLSSNVDDLDDLLTELARAGGQVLLLEMSQESVKEIVGPGALWPEMDREQVAKEIGLEVRAGSSGRPNKAMEIQNFERIMPIMIQVPGINPEWIAREAVRRLDDGIEFEDAWIGNIPSLIAQNAQAQPQPADPSQQPNAQGNKGGQNAASAPGSQSGGPPQLAPRQTP</sequence>
<evidence type="ECO:0000256" key="1">
    <source>
        <dbReference type="SAM" id="Coils"/>
    </source>
</evidence>
<organism evidence="3">
    <name type="scientific">uncultured Caudovirales phage</name>
    <dbReference type="NCBI Taxonomy" id="2100421"/>
    <lineage>
        <taxon>Viruses</taxon>
        <taxon>Duplodnaviria</taxon>
        <taxon>Heunggongvirae</taxon>
        <taxon>Uroviricota</taxon>
        <taxon>Caudoviricetes</taxon>
        <taxon>Peduoviridae</taxon>
        <taxon>Maltschvirus</taxon>
        <taxon>Maltschvirus maltsch</taxon>
    </lineage>
</organism>
<feature type="region of interest" description="Disordered" evidence="2">
    <location>
        <begin position="517"/>
        <end position="541"/>
    </location>
</feature>
<evidence type="ECO:0000256" key="2">
    <source>
        <dbReference type="SAM" id="MobiDB-lite"/>
    </source>
</evidence>
<proteinExistence type="predicted"/>
<protein>
    <recommendedName>
        <fullName evidence="4">Portal protein</fullName>
    </recommendedName>
</protein>
<keyword evidence="1" id="KW-0175">Coiled coil</keyword>
<gene>
    <name evidence="3" type="ORF">UFOVP806_49</name>
</gene>
<dbReference type="EMBL" id="LR796750">
    <property type="protein sequence ID" value="CAB4163757.1"/>
    <property type="molecule type" value="Genomic_DNA"/>
</dbReference>
<feature type="region of interest" description="Disordered" evidence="2">
    <location>
        <begin position="663"/>
        <end position="708"/>
    </location>
</feature>
<name>A0A6J5NXL5_9CAUD</name>
<reference evidence="3" key="1">
    <citation type="submission" date="2020-04" db="EMBL/GenBank/DDBJ databases">
        <authorList>
            <person name="Chiriac C."/>
            <person name="Salcher M."/>
            <person name="Ghai R."/>
            <person name="Kavagutti S V."/>
        </authorList>
    </citation>
    <scope>NUCLEOTIDE SEQUENCE</scope>
</reference>
<evidence type="ECO:0000313" key="3">
    <source>
        <dbReference type="EMBL" id="CAB4163757.1"/>
    </source>
</evidence>
<feature type="compositionally biased region" description="Low complexity" evidence="2">
    <location>
        <begin position="531"/>
        <end position="541"/>
    </location>
</feature>
<evidence type="ECO:0008006" key="4">
    <source>
        <dbReference type="Google" id="ProtNLM"/>
    </source>
</evidence>